<dbReference type="EMBL" id="CP001843">
    <property type="protein sequence ID" value="AEF84406.1"/>
    <property type="molecule type" value="Genomic_DNA"/>
</dbReference>
<feature type="transmembrane region" description="Helical" evidence="8">
    <location>
        <begin position="12"/>
        <end position="35"/>
    </location>
</feature>
<keyword evidence="7 8" id="KW-0472">Membrane</keyword>
<reference evidence="10 11" key="2">
    <citation type="journal article" date="2011" name="ISME J.">
        <title>RNA-seq reveals cooperative metabolic interactions between two termite-gut spirochete species in co-culture.</title>
        <authorList>
            <person name="Rosenthal A.Z."/>
            <person name="Matson E.G."/>
            <person name="Eldar A."/>
            <person name="Leadbetter J.R."/>
        </authorList>
    </citation>
    <scope>NUCLEOTIDE SEQUENCE [LARGE SCALE GENOMIC DNA]</scope>
    <source>
        <strain evidence="11">ATCC BAA-887 / DSM 12427 / ZAS-2</strain>
    </source>
</reference>
<protein>
    <recommendedName>
        <fullName evidence="2">sn-glycerol-3-phosphate transport system permease protein UgpE</fullName>
    </recommendedName>
</protein>
<dbReference type="Proteomes" id="UP000009223">
    <property type="component" value="Chromosome"/>
</dbReference>
<gene>
    <name evidence="10" type="ordered locus">TREPR_3327</name>
</gene>
<evidence type="ECO:0000256" key="7">
    <source>
        <dbReference type="ARBA" id="ARBA00023136"/>
    </source>
</evidence>
<evidence type="ECO:0000313" key="10">
    <source>
        <dbReference type="EMBL" id="AEF84406.1"/>
    </source>
</evidence>
<keyword evidence="5 8" id="KW-0812">Transmembrane</keyword>
<evidence type="ECO:0000256" key="4">
    <source>
        <dbReference type="ARBA" id="ARBA00022475"/>
    </source>
</evidence>
<name>F5YK90_TREPZ</name>
<organism evidence="10 11">
    <name type="scientific">Treponema primitia (strain ATCC BAA-887 / DSM 12427 / ZAS-2)</name>
    <dbReference type="NCBI Taxonomy" id="545694"/>
    <lineage>
        <taxon>Bacteria</taxon>
        <taxon>Pseudomonadati</taxon>
        <taxon>Spirochaetota</taxon>
        <taxon>Spirochaetia</taxon>
        <taxon>Spirochaetales</taxon>
        <taxon>Treponemataceae</taxon>
        <taxon>Treponema</taxon>
    </lineage>
</organism>
<feature type="transmembrane region" description="Helical" evidence="8">
    <location>
        <begin position="238"/>
        <end position="258"/>
    </location>
</feature>
<dbReference type="Pfam" id="PF00528">
    <property type="entry name" value="BPD_transp_1"/>
    <property type="match status" value="1"/>
</dbReference>
<accession>F5YK90</accession>
<comment type="similarity">
    <text evidence="8">Belongs to the binding-protein-dependent transport system permease family.</text>
</comment>
<dbReference type="GO" id="GO:0005886">
    <property type="term" value="C:plasma membrane"/>
    <property type="evidence" value="ECO:0007669"/>
    <property type="project" value="UniProtKB-SubCell"/>
</dbReference>
<dbReference type="PANTHER" id="PTHR43744">
    <property type="entry name" value="ABC TRANSPORTER PERMEASE PROTEIN MG189-RELATED-RELATED"/>
    <property type="match status" value="1"/>
</dbReference>
<proteinExistence type="inferred from homology"/>
<dbReference type="STRING" id="545694.TREPR_3327"/>
<evidence type="ECO:0000256" key="8">
    <source>
        <dbReference type="RuleBase" id="RU363032"/>
    </source>
</evidence>
<dbReference type="SUPFAM" id="SSF161098">
    <property type="entry name" value="MetI-like"/>
    <property type="match status" value="1"/>
</dbReference>
<reference evidence="11" key="1">
    <citation type="submission" date="2009-12" db="EMBL/GenBank/DDBJ databases">
        <title>Complete sequence of Treponema primitia strain ZAS-2.</title>
        <authorList>
            <person name="Tetu S.G."/>
            <person name="Matson E."/>
            <person name="Ren Q."/>
            <person name="Seshadri R."/>
            <person name="Elbourne L."/>
            <person name="Hassan K.A."/>
            <person name="Durkin A."/>
            <person name="Radune D."/>
            <person name="Mohamoud Y."/>
            <person name="Shay R."/>
            <person name="Jin S."/>
            <person name="Zhang X."/>
            <person name="Lucey K."/>
            <person name="Ballor N.R."/>
            <person name="Ottesen E."/>
            <person name="Rosenthal R."/>
            <person name="Allen A."/>
            <person name="Leadbetter J.R."/>
            <person name="Paulsen I.T."/>
        </authorList>
    </citation>
    <scope>NUCLEOTIDE SEQUENCE [LARGE SCALE GENOMIC DNA]</scope>
    <source>
        <strain evidence="11">ATCC BAA-887 / DSM 12427 / ZAS-2</strain>
    </source>
</reference>
<comment type="subcellular location">
    <subcellularLocation>
        <location evidence="1 8">Cell membrane</location>
        <topology evidence="1 8">Multi-pass membrane protein</topology>
    </subcellularLocation>
</comment>
<dbReference type="AlphaFoldDB" id="F5YK90"/>
<dbReference type="PROSITE" id="PS50928">
    <property type="entry name" value="ABC_TM1"/>
    <property type="match status" value="1"/>
</dbReference>
<evidence type="ECO:0000259" key="9">
    <source>
        <dbReference type="PROSITE" id="PS50928"/>
    </source>
</evidence>
<dbReference type="GO" id="GO:0055085">
    <property type="term" value="P:transmembrane transport"/>
    <property type="evidence" value="ECO:0007669"/>
    <property type="project" value="InterPro"/>
</dbReference>
<evidence type="ECO:0000256" key="2">
    <source>
        <dbReference type="ARBA" id="ARBA00020515"/>
    </source>
</evidence>
<dbReference type="Gene3D" id="1.10.3720.10">
    <property type="entry name" value="MetI-like"/>
    <property type="match status" value="1"/>
</dbReference>
<keyword evidence="4" id="KW-1003">Cell membrane</keyword>
<evidence type="ECO:0000256" key="6">
    <source>
        <dbReference type="ARBA" id="ARBA00022989"/>
    </source>
</evidence>
<dbReference type="InterPro" id="IPR000515">
    <property type="entry name" value="MetI-like"/>
</dbReference>
<dbReference type="CDD" id="cd06261">
    <property type="entry name" value="TM_PBP2"/>
    <property type="match status" value="1"/>
</dbReference>
<dbReference type="KEGG" id="tpi:TREPR_3327"/>
<dbReference type="PANTHER" id="PTHR43744:SF8">
    <property type="entry name" value="SN-GLYCEROL-3-PHOSPHATE TRANSPORT SYSTEM PERMEASE PROTEIN UGPE"/>
    <property type="match status" value="1"/>
</dbReference>
<dbReference type="InterPro" id="IPR035906">
    <property type="entry name" value="MetI-like_sf"/>
</dbReference>
<keyword evidence="11" id="KW-1185">Reference proteome</keyword>
<keyword evidence="3 8" id="KW-0813">Transport</keyword>
<evidence type="ECO:0000256" key="3">
    <source>
        <dbReference type="ARBA" id="ARBA00022448"/>
    </source>
</evidence>
<evidence type="ECO:0000256" key="1">
    <source>
        <dbReference type="ARBA" id="ARBA00004651"/>
    </source>
</evidence>
<keyword evidence="6 8" id="KW-1133">Transmembrane helix</keyword>
<feature type="transmembrane region" description="Helical" evidence="8">
    <location>
        <begin position="69"/>
        <end position="93"/>
    </location>
</feature>
<dbReference type="RefSeq" id="WP_015706951.1">
    <property type="nucleotide sequence ID" value="NC_015578.1"/>
</dbReference>
<dbReference type="HOGENOM" id="CLU_016047_1_1_12"/>
<feature type="transmembrane region" description="Helical" evidence="8">
    <location>
        <begin position="138"/>
        <end position="159"/>
    </location>
</feature>
<evidence type="ECO:0000313" key="11">
    <source>
        <dbReference type="Proteomes" id="UP000009223"/>
    </source>
</evidence>
<evidence type="ECO:0000256" key="5">
    <source>
        <dbReference type="ARBA" id="ARBA00022692"/>
    </source>
</evidence>
<dbReference type="eggNOG" id="COG0395">
    <property type="taxonomic scope" value="Bacteria"/>
</dbReference>
<sequence>MSQKNLHAALGWIVKFAIGIFIISPILIGFSMSFMSPAERAMIPPHILPQNPVTYTYRTALQTVPLFKFMANSFIVCAIIIVGQVFTCSFAAYAFSFHRFKGRNVLFMVVLATMMIPADAIIIANYLTIAQARLTNTYFGLVVPYLSSAMGIFLMRQFFLTIPRELHEAAIIDGCGDLRFLLKIVMPISKPAIASLGVYTFIQIYNQYLWPLLVTNSNNMRTVQVGIGILKEAEAVDYGIVLAGSILVLIPAVLVFIFGQKYLVRGMTAGAVKG</sequence>
<feature type="transmembrane region" description="Helical" evidence="8">
    <location>
        <begin position="105"/>
        <end position="126"/>
    </location>
</feature>
<feature type="transmembrane region" description="Helical" evidence="8">
    <location>
        <begin position="180"/>
        <end position="202"/>
    </location>
</feature>
<feature type="domain" description="ABC transmembrane type-1" evidence="9">
    <location>
        <begin position="70"/>
        <end position="259"/>
    </location>
</feature>